<feature type="transmembrane region" description="Helical" evidence="5">
    <location>
        <begin position="444"/>
        <end position="468"/>
    </location>
</feature>
<dbReference type="EMBL" id="DF968181">
    <property type="protein sequence ID" value="GAP41055.1"/>
    <property type="molecule type" value="Genomic_DNA"/>
</dbReference>
<keyword evidence="2 5" id="KW-0812">Transmembrane</keyword>
<name>A0A0S7BXM8_9CHLR</name>
<evidence type="ECO:0000313" key="7">
    <source>
        <dbReference type="Proteomes" id="UP000053370"/>
    </source>
</evidence>
<feature type="transmembrane region" description="Helical" evidence="5">
    <location>
        <begin position="414"/>
        <end position="432"/>
    </location>
</feature>
<accession>A0A0S7BXM8</accession>
<evidence type="ECO:0000256" key="5">
    <source>
        <dbReference type="SAM" id="Phobius"/>
    </source>
</evidence>
<feature type="transmembrane region" description="Helical" evidence="5">
    <location>
        <begin position="71"/>
        <end position="94"/>
    </location>
</feature>
<dbReference type="RefSeq" id="WP_062281486.1">
    <property type="nucleotide sequence ID" value="NZ_DF968181.1"/>
</dbReference>
<evidence type="ECO:0000313" key="6">
    <source>
        <dbReference type="EMBL" id="GAP41055.1"/>
    </source>
</evidence>
<dbReference type="STRING" id="1678840.ATC1_131037"/>
<evidence type="ECO:0000256" key="3">
    <source>
        <dbReference type="ARBA" id="ARBA00022989"/>
    </source>
</evidence>
<dbReference type="GO" id="GO:0016020">
    <property type="term" value="C:membrane"/>
    <property type="evidence" value="ECO:0007669"/>
    <property type="project" value="UniProtKB-SubCell"/>
</dbReference>
<proteinExistence type="predicted"/>
<keyword evidence="3 5" id="KW-1133">Transmembrane helix</keyword>
<feature type="transmembrane region" description="Helical" evidence="5">
    <location>
        <begin position="474"/>
        <end position="494"/>
    </location>
</feature>
<dbReference type="InterPro" id="IPR053153">
    <property type="entry name" value="APC_K+_Transporter"/>
</dbReference>
<feature type="transmembrane region" description="Helical" evidence="5">
    <location>
        <begin position="388"/>
        <end position="408"/>
    </location>
</feature>
<organism evidence="6">
    <name type="scientific">Flexilinea flocculi</name>
    <dbReference type="NCBI Taxonomy" id="1678840"/>
    <lineage>
        <taxon>Bacteria</taxon>
        <taxon>Bacillati</taxon>
        <taxon>Chloroflexota</taxon>
        <taxon>Anaerolineae</taxon>
        <taxon>Anaerolineales</taxon>
        <taxon>Anaerolineaceae</taxon>
        <taxon>Flexilinea</taxon>
    </lineage>
</organism>
<feature type="transmembrane region" description="Helical" evidence="5">
    <location>
        <begin position="292"/>
        <end position="312"/>
    </location>
</feature>
<dbReference type="OrthoDB" id="9759676at2"/>
<dbReference type="Pfam" id="PF13520">
    <property type="entry name" value="AA_permease_2"/>
    <property type="match status" value="1"/>
</dbReference>
<evidence type="ECO:0000256" key="1">
    <source>
        <dbReference type="ARBA" id="ARBA00004141"/>
    </source>
</evidence>
<dbReference type="Proteomes" id="UP000053370">
    <property type="component" value="Unassembled WGS sequence"/>
</dbReference>
<protein>
    <submittedName>
        <fullName evidence="6">Amino acid permease</fullName>
    </submittedName>
</protein>
<sequence length="597" mass="65597">MIFSLALLIVFFVIALKISPREKKNDAHVHGAGQIGLLAAVALFGVDYFTSFYYGTGEMMSALHPLGLQRYGFIAAAVISLGNIVFGALYMYSLGIFNEGGGSYTASMRYLTPGLSLIVAVTLIQDYVLTIVVSALNGADQFLSIFGFMQTNWVWHFAIGASLAAITWFLTIRGRGESSRVVFMLLSVFFLLTVVMAIGLFIAKHSGVPSQPMETVPQTVSLKTALMHLLTASMKGMVALTGLEAMSNGIQFVIDEDFPLVKWGKKRLPKFKKLWQFYSGKSGIGRMVQTSFLFYGGITTFFLSAFSIHFNVFDGTLGRTLVGNLALIGFGSFPGGTILYWSYQLLAVFLLAAASMTAFQDAQATEWRDVAIGEIPEIIVYRDARGTFTRSVTITFGIAILIMLLVKGETTKAVPFYGVGVFMPIMIMGLSIRKHVITHYSGAVQKWGTAAATFAAALAALVFVMQIIGKWSEGGWMVLISFSLLVLCANLILLSPIGYRTPKQIHRIVRKKARVEGHMASIVEWQSLKMQEYRYSILSGIARFFEIFGIRRPGQFPKPAEAGAYDEAIHALNADSFILQFMSKAEQSEIIRSDDIA</sequence>
<dbReference type="GO" id="GO:0022857">
    <property type="term" value="F:transmembrane transporter activity"/>
    <property type="evidence" value="ECO:0007669"/>
    <property type="project" value="InterPro"/>
</dbReference>
<dbReference type="Gene3D" id="1.20.1740.10">
    <property type="entry name" value="Amino acid/polyamine transporter I"/>
    <property type="match status" value="1"/>
</dbReference>
<evidence type="ECO:0000256" key="2">
    <source>
        <dbReference type="ARBA" id="ARBA00022692"/>
    </source>
</evidence>
<feature type="transmembrane region" description="Helical" evidence="5">
    <location>
        <begin position="151"/>
        <end position="170"/>
    </location>
</feature>
<feature type="transmembrane region" description="Helical" evidence="5">
    <location>
        <begin position="31"/>
        <end position="50"/>
    </location>
</feature>
<gene>
    <name evidence="6" type="ORF">ATC1_131037</name>
</gene>
<dbReference type="PANTHER" id="PTHR47704:SF1">
    <property type="entry name" value="POTASSIUM TRANSPORTER KIMA"/>
    <property type="match status" value="1"/>
</dbReference>
<keyword evidence="7" id="KW-1185">Reference proteome</keyword>
<reference evidence="6" key="1">
    <citation type="journal article" date="2015" name="Genome Announc.">
        <title>Draft Genome Sequence of Anaerolineae Strain TC1, a Novel Isolate from a Methanogenic Wastewater Treatment System.</title>
        <authorList>
            <person name="Matsuura N."/>
            <person name="Tourlousse D.M."/>
            <person name="Sun L."/>
            <person name="Toyonaga M."/>
            <person name="Kuroda K."/>
            <person name="Ohashi A."/>
            <person name="Cruz R."/>
            <person name="Yamaguchi T."/>
            <person name="Sekiguchi Y."/>
        </authorList>
    </citation>
    <scope>NUCLEOTIDE SEQUENCE [LARGE SCALE GENOMIC DNA]</scope>
    <source>
        <strain evidence="6">TC1</strain>
    </source>
</reference>
<dbReference type="AlphaFoldDB" id="A0A0S7BXM8"/>
<keyword evidence="4 5" id="KW-0472">Membrane</keyword>
<feature type="transmembrane region" description="Helical" evidence="5">
    <location>
        <begin position="182"/>
        <end position="203"/>
    </location>
</feature>
<comment type="subcellular location">
    <subcellularLocation>
        <location evidence="1">Membrane</location>
        <topology evidence="1">Multi-pass membrane protein</topology>
    </subcellularLocation>
</comment>
<feature type="transmembrane region" description="Helical" evidence="5">
    <location>
        <begin position="114"/>
        <end position="139"/>
    </location>
</feature>
<dbReference type="PANTHER" id="PTHR47704">
    <property type="entry name" value="POTASSIUM TRANSPORTER KIMA"/>
    <property type="match status" value="1"/>
</dbReference>
<evidence type="ECO:0000256" key="4">
    <source>
        <dbReference type="ARBA" id="ARBA00023136"/>
    </source>
</evidence>
<dbReference type="InterPro" id="IPR002293">
    <property type="entry name" value="AA/rel_permease1"/>
</dbReference>